<dbReference type="SUPFAM" id="SSF63380">
    <property type="entry name" value="Riboflavin synthase domain-like"/>
    <property type="match status" value="2"/>
</dbReference>
<dbReference type="InterPro" id="IPR023366">
    <property type="entry name" value="ATP_synth_asu-like_sf"/>
</dbReference>
<feature type="repeat" description="Lumazine-binding" evidence="3">
    <location>
        <begin position="99"/>
        <end position="195"/>
    </location>
</feature>
<dbReference type="Proteomes" id="UP000220102">
    <property type="component" value="Unassembled WGS sequence"/>
</dbReference>
<protein>
    <recommendedName>
        <fullName evidence="2">Riboflavin synthase</fullName>
        <ecNumber evidence="2">2.5.1.9</ecNumber>
    </recommendedName>
</protein>
<dbReference type="InterPro" id="IPR026017">
    <property type="entry name" value="Lumazine-bd_dom"/>
</dbReference>
<dbReference type="GO" id="GO:0004746">
    <property type="term" value="F:riboflavin synthase activity"/>
    <property type="evidence" value="ECO:0007669"/>
    <property type="project" value="UniProtKB-UniRule"/>
</dbReference>
<feature type="domain" description="Lumazine-binding" evidence="4">
    <location>
        <begin position="99"/>
        <end position="195"/>
    </location>
</feature>
<evidence type="ECO:0000256" key="1">
    <source>
        <dbReference type="ARBA" id="ARBA00022737"/>
    </source>
</evidence>
<dbReference type="PANTHER" id="PTHR21098">
    <property type="entry name" value="RIBOFLAVIN SYNTHASE ALPHA CHAIN"/>
    <property type="match status" value="1"/>
</dbReference>
<keyword evidence="1" id="KW-0677">Repeat</keyword>
<feature type="domain" description="Lumazine-binding" evidence="4">
    <location>
        <begin position="1"/>
        <end position="98"/>
    </location>
</feature>
<dbReference type="AlphaFoldDB" id="A0A2A8CUQ7"/>
<dbReference type="NCBIfam" id="NF006767">
    <property type="entry name" value="PRK09289.1"/>
    <property type="match status" value="1"/>
</dbReference>
<dbReference type="InterPro" id="IPR001783">
    <property type="entry name" value="Lumazine-bd"/>
</dbReference>
<reference evidence="5 6" key="1">
    <citation type="submission" date="2017-10" db="EMBL/GenBank/DDBJ databases">
        <title>Draft genome of Longibacter Salinarum.</title>
        <authorList>
            <person name="Goh K.M."/>
            <person name="Shamsir M.S."/>
            <person name="Lim S.W."/>
        </authorList>
    </citation>
    <scope>NUCLEOTIDE SEQUENCE [LARGE SCALE GENOMIC DNA]</scope>
    <source>
        <strain evidence="5 6">KCTC 52045</strain>
    </source>
</reference>
<evidence type="ECO:0000313" key="6">
    <source>
        <dbReference type="Proteomes" id="UP000220102"/>
    </source>
</evidence>
<dbReference type="OrthoDB" id="9788537at2"/>
<keyword evidence="6" id="KW-1185">Reference proteome</keyword>
<dbReference type="PANTHER" id="PTHR21098:SF0">
    <property type="entry name" value="RIBOFLAVIN SYNTHASE"/>
    <property type="match status" value="1"/>
</dbReference>
<dbReference type="Pfam" id="PF00677">
    <property type="entry name" value="Lum_binding"/>
    <property type="match status" value="2"/>
</dbReference>
<organism evidence="5 6">
    <name type="scientific">Longibacter salinarum</name>
    <dbReference type="NCBI Taxonomy" id="1850348"/>
    <lineage>
        <taxon>Bacteria</taxon>
        <taxon>Pseudomonadati</taxon>
        <taxon>Rhodothermota</taxon>
        <taxon>Rhodothermia</taxon>
        <taxon>Rhodothermales</taxon>
        <taxon>Salisaetaceae</taxon>
        <taxon>Longibacter</taxon>
    </lineage>
</organism>
<dbReference type="RefSeq" id="WP_098077476.1">
    <property type="nucleotide sequence ID" value="NZ_PDEQ01000008.1"/>
</dbReference>
<dbReference type="EC" id="2.5.1.9" evidence="2"/>
<dbReference type="EMBL" id="PDEQ01000008">
    <property type="protein sequence ID" value="PEN12279.1"/>
    <property type="molecule type" value="Genomic_DNA"/>
</dbReference>
<gene>
    <name evidence="5" type="ORF">CRI94_14695</name>
</gene>
<name>A0A2A8CUQ7_9BACT</name>
<feature type="repeat" description="Lumazine-binding" evidence="3">
    <location>
        <begin position="1"/>
        <end position="98"/>
    </location>
</feature>
<evidence type="ECO:0000259" key="4">
    <source>
        <dbReference type="PROSITE" id="PS51177"/>
    </source>
</evidence>
<evidence type="ECO:0000256" key="2">
    <source>
        <dbReference type="NCBIfam" id="TIGR00187"/>
    </source>
</evidence>
<dbReference type="PROSITE" id="PS51177">
    <property type="entry name" value="LUMAZINE_BIND"/>
    <property type="match status" value="2"/>
</dbReference>
<proteinExistence type="predicted"/>
<evidence type="ECO:0000256" key="3">
    <source>
        <dbReference type="PROSITE-ProRule" id="PRU00524"/>
    </source>
</evidence>
<evidence type="ECO:0000313" key="5">
    <source>
        <dbReference type="EMBL" id="PEN12279.1"/>
    </source>
</evidence>
<accession>A0A2A8CUQ7</accession>
<dbReference type="GO" id="GO:0009231">
    <property type="term" value="P:riboflavin biosynthetic process"/>
    <property type="evidence" value="ECO:0007669"/>
    <property type="project" value="TreeGrafter"/>
</dbReference>
<comment type="caution">
    <text evidence="5">The sequence shown here is derived from an EMBL/GenBank/DDBJ whole genome shotgun (WGS) entry which is preliminary data.</text>
</comment>
<dbReference type="InterPro" id="IPR017938">
    <property type="entry name" value="Riboflavin_synthase-like_b-brl"/>
</dbReference>
<dbReference type="Gene3D" id="2.40.30.20">
    <property type="match status" value="2"/>
</dbReference>
<dbReference type="CDD" id="cd00402">
    <property type="entry name" value="Riboflavin_synthase_like"/>
    <property type="match status" value="1"/>
</dbReference>
<sequence length="215" mass="23344">MFTGIIKEVGRVKTIEPLGSEAAGKRITIAAEMSPALRVDESVSINGACQTVVDATETTFSVVTIEETLRKTTFSDLEEGDPVNLERAMKADSRIDGHFVQGHVDTTGVVTSVEREETNWLYSIRFEQAYAAYLIPVGSIAIDGISLTVARLDGTELTVAIIPHTYDHTNVRTWEEGTGVNLEFDMIGKYVVGALQPGNDAPDPTALARQWLDAS</sequence>
<dbReference type="NCBIfam" id="TIGR00187">
    <property type="entry name" value="ribE"/>
    <property type="match status" value="1"/>
</dbReference>
<dbReference type="PIRSF" id="PIRSF000498">
    <property type="entry name" value="Riboflavin_syn_A"/>
    <property type="match status" value="1"/>
</dbReference>